<sequence length="522" mass="56739">MWNRLNTDFVVIGSGIAGLTLSLLAAEHGRVSLITKGELGDGNSRLAQGGIAAVLGADDEPHLHKTDTLRTGQGLCVDEVVQVIVEQAPAMIQFLQDIGVQFDHNDTGQLQLGREGAHSRNRIVHSGGDQTGKATMDVLLACVHAHKNIQIYERTYACELVVENGECTGLLAVDASNAQMWFCANSVVLATGGLGQLYKYTTNDVNATGDGYALAYRAGAKLRDMEFVQFHPTGLKSETNPVPLVSEAVRGEGARLVNAQQVPFMAKYHPWADLAGRDVVAKAVYQEMSLGRDVYLDARMIEKFEQRFPTIYQFCRARGINPSTDCIPIVPVAHYTMGGILTDVAGQTSILRLFAIGEVASSGLHGANRLASNSLLEGLVMAKKAVERMVQLPRLQGRQTDRAAGQIAPHTWDRSASLSLRQRVQDLMWTHVGITRNQEQLALAEETLSAWLKKAAVQPGPDVNLLTTALLVVRAALWRQESRGAHYRTDFPDVSPAFETHFIQEGTHESVSNTPILAASTS</sequence>
<comment type="function">
    <text evidence="12">Catalyzes the oxidation of L-aspartate to iminoaspartate.</text>
</comment>
<dbReference type="GO" id="GO:0008734">
    <property type="term" value="F:L-aspartate oxidase activity"/>
    <property type="evidence" value="ECO:0007669"/>
    <property type="project" value="UniProtKB-EC"/>
</dbReference>
<evidence type="ECO:0000313" key="15">
    <source>
        <dbReference type="EMBL" id="MFD1674416.1"/>
    </source>
</evidence>
<evidence type="ECO:0000256" key="3">
    <source>
        <dbReference type="ARBA" id="ARBA00008562"/>
    </source>
</evidence>
<evidence type="ECO:0000256" key="12">
    <source>
        <dbReference type="RuleBase" id="RU362049"/>
    </source>
</evidence>
<dbReference type="NCBIfam" id="TIGR00551">
    <property type="entry name" value="nadB"/>
    <property type="match status" value="1"/>
</dbReference>
<dbReference type="PANTHER" id="PTHR42716:SF2">
    <property type="entry name" value="L-ASPARTATE OXIDASE, CHLOROPLASTIC"/>
    <property type="match status" value="1"/>
</dbReference>
<evidence type="ECO:0000256" key="7">
    <source>
        <dbReference type="ARBA" id="ARBA00022642"/>
    </source>
</evidence>
<dbReference type="Pfam" id="PF02910">
    <property type="entry name" value="Succ_DH_flav_C"/>
    <property type="match status" value="1"/>
</dbReference>
<name>A0ABW4JDJ1_9BACL</name>
<evidence type="ECO:0000259" key="13">
    <source>
        <dbReference type="Pfam" id="PF00890"/>
    </source>
</evidence>
<dbReference type="InterPro" id="IPR015939">
    <property type="entry name" value="Fum_Rdtase/Succ_DH_flav-like_C"/>
</dbReference>
<comment type="cofactor">
    <cofactor evidence="1 12">
        <name>FAD</name>
        <dbReference type="ChEBI" id="CHEBI:57692"/>
    </cofactor>
</comment>
<comment type="catalytic activity">
    <reaction evidence="10">
        <text>L-aspartate + O2 = iminosuccinate + H2O2</text>
        <dbReference type="Rhea" id="RHEA:25876"/>
        <dbReference type="ChEBI" id="CHEBI:15379"/>
        <dbReference type="ChEBI" id="CHEBI:16240"/>
        <dbReference type="ChEBI" id="CHEBI:29991"/>
        <dbReference type="ChEBI" id="CHEBI:77875"/>
        <dbReference type="EC" id="1.4.3.16"/>
    </reaction>
    <physiologicalReaction direction="left-to-right" evidence="10">
        <dbReference type="Rhea" id="RHEA:25877"/>
    </physiologicalReaction>
</comment>
<dbReference type="RefSeq" id="WP_377942286.1">
    <property type="nucleotide sequence ID" value="NZ_JBHUCX010000020.1"/>
</dbReference>
<keyword evidence="9 12" id="KW-0560">Oxidoreductase</keyword>
<dbReference type="SUPFAM" id="SSF56425">
    <property type="entry name" value="Succinate dehydrogenase/fumarate reductase flavoprotein, catalytic domain"/>
    <property type="match status" value="1"/>
</dbReference>
<dbReference type="SUPFAM" id="SSF51905">
    <property type="entry name" value="FAD/NAD(P)-binding domain"/>
    <property type="match status" value="1"/>
</dbReference>
<dbReference type="InterPro" id="IPR005288">
    <property type="entry name" value="NadB"/>
</dbReference>
<organism evidence="15 16">
    <name type="scientific">Alicyclobacillus fodiniaquatilis</name>
    <dbReference type="NCBI Taxonomy" id="1661150"/>
    <lineage>
        <taxon>Bacteria</taxon>
        <taxon>Bacillati</taxon>
        <taxon>Bacillota</taxon>
        <taxon>Bacilli</taxon>
        <taxon>Bacillales</taxon>
        <taxon>Alicyclobacillaceae</taxon>
        <taxon>Alicyclobacillus</taxon>
    </lineage>
</organism>
<evidence type="ECO:0000256" key="2">
    <source>
        <dbReference type="ARBA" id="ARBA00004950"/>
    </source>
</evidence>
<comment type="pathway">
    <text evidence="2 12">Cofactor biosynthesis; NAD(+) biosynthesis; iminoaspartate from L-aspartate (oxidase route): step 1/1.</text>
</comment>
<keyword evidence="8 12" id="KW-0274">FAD</keyword>
<comment type="subcellular location">
    <subcellularLocation>
        <location evidence="12">Cytoplasm</location>
    </subcellularLocation>
</comment>
<dbReference type="SUPFAM" id="SSF46977">
    <property type="entry name" value="Succinate dehydrogenase/fumarate reductase flavoprotein C-terminal domain"/>
    <property type="match status" value="1"/>
</dbReference>
<evidence type="ECO:0000256" key="10">
    <source>
        <dbReference type="ARBA" id="ARBA00048305"/>
    </source>
</evidence>
<evidence type="ECO:0000256" key="1">
    <source>
        <dbReference type="ARBA" id="ARBA00001974"/>
    </source>
</evidence>
<dbReference type="Proteomes" id="UP001597079">
    <property type="component" value="Unassembled WGS sequence"/>
</dbReference>
<dbReference type="Gene3D" id="3.50.50.60">
    <property type="entry name" value="FAD/NAD(P)-binding domain"/>
    <property type="match status" value="1"/>
</dbReference>
<dbReference type="EMBL" id="JBHUCX010000020">
    <property type="protein sequence ID" value="MFD1674416.1"/>
    <property type="molecule type" value="Genomic_DNA"/>
</dbReference>
<proteinExistence type="inferred from homology"/>
<protein>
    <recommendedName>
        <fullName evidence="5 11">L-aspartate oxidase</fullName>
        <ecNumber evidence="4 11">1.4.3.16</ecNumber>
    </recommendedName>
</protein>
<feature type="domain" description="Fumarate reductase/succinate dehydrogenase flavoprotein-like C-terminal" evidence="14">
    <location>
        <begin position="464"/>
        <end position="493"/>
    </location>
</feature>
<dbReference type="PRINTS" id="PR00368">
    <property type="entry name" value="FADPNR"/>
</dbReference>
<dbReference type="InterPro" id="IPR037099">
    <property type="entry name" value="Fum_R/Succ_DH_flav-like_C_sf"/>
</dbReference>
<dbReference type="Pfam" id="PF00890">
    <property type="entry name" value="FAD_binding_2"/>
    <property type="match status" value="1"/>
</dbReference>
<evidence type="ECO:0000256" key="4">
    <source>
        <dbReference type="ARBA" id="ARBA00012173"/>
    </source>
</evidence>
<keyword evidence="16" id="KW-1185">Reference proteome</keyword>
<comment type="caution">
    <text evidence="15">The sequence shown here is derived from an EMBL/GenBank/DDBJ whole genome shotgun (WGS) entry which is preliminary data.</text>
</comment>
<keyword evidence="7 12" id="KW-0662">Pyridine nucleotide biosynthesis</keyword>
<dbReference type="PANTHER" id="PTHR42716">
    <property type="entry name" value="L-ASPARTATE OXIDASE"/>
    <property type="match status" value="1"/>
</dbReference>
<keyword evidence="6 12" id="KW-0285">Flavoprotein</keyword>
<dbReference type="PRINTS" id="PR00411">
    <property type="entry name" value="PNDRDTASEI"/>
</dbReference>
<dbReference type="EC" id="1.4.3.16" evidence="4 11"/>
<evidence type="ECO:0000313" key="16">
    <source>
        <dbReference type="Proteomes" id="UP001597079"/>
    </source>
</evidence>
<dbReference type="NCBIfam" id="NF005701">
    <property type="entry name" value="PRK07512.1"/>
    <property type="match status" value="1"/>
</dbReference>
<dbReference type="Gene3D" id="3.90.700.10">
    <property type="entry name" value="Succinate dehydrogenase/fumarate reductase flavoprotein, catalytic domain"/>
    <property type="match status" value="1"/>
</dbReference>
<evidence type="ECO:0000256" key="5">
    <source>
        <dbReference type="ARBA" id="ARBA00021901"/>
    </source>
</evidence>
<gene>
    <name evidence="15" type="primary">nadB</name>
    <name evidence="15" type="ORF">ACFSB2_06815</name>
</gene>
<reference evidence="16" key="1">
    <citation type="journal article" date="2019" name="Int. J. Syst. Evol. Microbiol.">
        <title>The Global Catalogue of Microorganisms (GCM) 10K type strain sequencing project: providing services to taxonomists for standard genome sequencing and annotation.</title>
        <authorList>
            <consortium name="The Broad Institute Genomics Platform"/>
            <consortium name="The Broad Institute Genome Sequencing Center for Infectious Disease"/>
            <person name="Wu L."/>
            <person name="Ma J."/>
        </authorList>
    </citation>
    <scope>NUCLEOTIDE SEQUENCE [LARGE SCALE GENOMIC DNA]</scope>
    <source>
        <strain evidence="16">CGMCC 1.12286</strain>
    </source>
</reference>
<dbReference type="PIRSF" id="PIRSF000171">
    <property type="entry name" value="SDHA_APRA_LASPO"/>
    <property type="match status" value="1"/>
</dbReference>
<evidence type="ECO:0000256" key="8">
    <source>
        <dbReference type="ARBA" id="ARBA00022827"/>
    </source>
</evidence>
<dbReference type="InterPro" id="IPR003953">
    <property type="entry name" value="FAD-dep_OxRdtase_2_FAD-bd"/>
</dbReference>
<accession>A0ABW4JDJ1</accession>
<dbReference type="InterPro" id="IPR027477">
    <property type="entry name" value="Succ_DH/fumarate_Rdtase_cat_sf"/>
</dbReference>
<evidence type="ECO:0000256" key="9">
    <source>
        <dbReference type="ARBA" id="ARBA00023002"/>
    </source>
</evidence>
<comment type="similarity">
    <text evidence="3 12">Belongs to the FAD-dependent oxidoreductase 2 family. NadB subfamily.</text>
</comment>
<evidence type="ECO:0000256" key="6">
    <source>
        <dbReference type="ARBA" id="ARBA00022630"/>
    </source>
</evidence>
<feature type="domain" description="FAD-dependent oxidoreductase 2 FAD-binding" evidence="13">
    <location>
        <begin position="8"/>
        <end position="375"/>
    </location>
</feature>
<evidence type="ECO:0000259" key="14">
    <source>
        <dbReference type="Pfam" id="PF02910"/>
    </source>
</evidence>
<evidence type="ECO:0000256" key="11">
    <source>
        <dbReference type="NCBIfam" id="TIGR00551"/>
    </source>
</evidence>
<dbReference type="InterPro" id="IPR036188">
    <property type="entry name" value="FAD/NAD-bd_sf"/>
</dbReference>
<dbReference type="Gene3D" id="1.20.58.100">
    <property type="entry name" value="Fumarate reductase/succinate dehydrogenase flavoprotein-like, C-terminal domain"/>
    <property type="match status" value="1"/>
</dbReference>